<dbReference type="InterPro" id="IPR050611">
    <property type="entry name" value="ABCF"/>
</dbReference>
<keyword evidence="2" id="KW-0677">Repeat</keyword>
<dbReference type="PANTHER" id="PTHR19211:SF14">
    <property type="entry name" value="ATP-BINDING CASSETTE SUB-FAMILY F MEMBER 1"/>
    <property type="match status" value="1"/>
</dbReference>
<keyword evidence="4" id="KW-0067">ATP-binding</keyword>
<dbReference type="InterPro" id="IPR003439">
    <property type="entry name" value="ABC_transporter-like_ATP-bd"/>
</dbReference>
<dbReference type="Gene3D" id="3.40.50.300">
    <property type="entry name" value="P-loop containing nucleotide triphosphate hydrolases"/>
    <property type="match status" value="1"/>
</dbReference>
<keyword evidence="6" id="KW-0034">Amyloid</keyword>
<dbReference type="Pfam" id="PF24984">
    <property type="entry name" value="HEAT_EF3_GNC1"/>
    <property type="match status" value="1"/>
</dbReference>
<dbReference type="Gene3D" id="1.20.1390.20">
    <property type="match status" value="1"/>
</dbReference>
<keyword evidence="6" id="KW-0640">Prion</keyword>
<dbReference type="SUPFAM" id="SSF52540">
    <property type="entry name" value="P-loop containing nucleoside triphosphate hydrolases"/>
    <property type="match status" value="1"/>
</dbReference>
<keyword evidence="3" id="KW-0547">Nucleotide-binding</keyword>
<evidence type="ECO:0000256" key="2">
    <source>
        <dbReference type="ARBA" id="ARBA00022737"/>
    </source>
</evidence>
<dbReference type="EMBL" id="JASJQH010009338">
    <property type="protein sequence ID" value="KAK9679985.1"/>
    <property type="molecule type" value="Genomic_DNA"/>
</dbReference>
<dbReference type="InterPro" id="IPR047036">
    <property type="entry name" value="EF3_4HB_sf"/>
</dbReference>
<dbReference type="PANTHER" id="PTHR19211">
    <property type="entry name" value="ATP-BINDING TRANSPORT PROTEIN-RELATED"/>
    <property type="match status" value="1"/>
</dbReference>
<feature type="non-terminal residue" evidence="6">
    <location>
        <position position="392"/>
    </location>
</feature>
<proteinExistence type="inferred from homology"/>
<evidence type="ECO:0000313" key="7">
    <source>
        <dbReference type="Proteomes" id="UP001479436"/>
    </source>
</evidence>
<dbReference type="InterPro" id="IPR003593">
    <property type="entry name" value="AAA+_ATPase"/>
</dbReference>
<evidence type="ECO:0000256" key="1">
    <source>
        <dbReference type="ARBA" id="ARBA00011054"/>
    </source>
</evidence>
<accession>A0ABR2VM50</accession>
<feature type="domain" description="AAA+ ATPase" evidence="5">
    <location>
        <begin position="251"/>
        <end position="379"/>
    </location>
</feature>
<evidence type="ECO:0000313" key="6">
    <source>
        <dbReference type="EMBL" id="KAK9679985.1"/>
    </source>
</evidence>
<organism evidence="6 7">
    <name type="scientific">Basidiobolus ranarum</name>
    <dbReference type="NCBI Taxonomy" id="34480"/>
    <lineage>
        <taxon>Eukaryota</taxon>
        <taxon>Fungi</taxon>
        <taxon>Fungi incertae sedis</taxon>
        <taxon>Zoopagomycota</taxon>
        <taxon>Entomophthoromycotina</taxon>
        <taxon>Basidiobolomycetes</taxon>
        <taxon>Basidiobolales</taxon>
        <taxon>Basidiobolaceae</taxon>
        <taxon>Basidiobolus</taxon>
    </lineage>
</organism>
<dbReference type="InterPro" id="IPR016024">
    <property type="entry name" value="ARM-type_fold"/>
</dbReference>
<dbReference type="InterPro" id="IPR011989">
    <property type="entry name" value="ARM-like"/>
</dbReference>
<keyword evidence="7" id="KW-1185">Reference proteome</keyword>
<dbReference type="SMART" id="SM00382">
    <property type="entry name" value="AAA"/>
    <property type="match status" value="1"/>
</dbReference>
<evidence type="ECO:0000256" key="3">
    <source>
        <dbReference type="ARBA" id="ARBA00022741"/>
    </source>
</evidence>
<dbReference type="Proteomes" id="UP001479436">
    <property type="component" value="Unassembled WGS sequence"/>
</dbReference>
<name>A0ABR2VM50_9FUNG</name>
<dbReference type="SUPFAM" id="SSF48371">
    <property type="entry name" value="ARM repeat"/>
    <property type="match status" value="1"/>
</dbReference>
<gene>
    <name evidence="6" type="primary">NEW1_3</name>
    <name evidence="6" type="ORF">K7432_016083</name>
</gene>
<comment type="caution">
    <text evidence="6">The sequence shown here is derived from an EMBL/GenBank/DDBJ whole genome shotgun (WGS) entry which is preliminary data.</text>
</comment>
<comment type="similarity">
    <text evidence="1">Belongs to the ABC transporter superfamily. ABCF family. EF3 subfamily.</text>
</comment>
<sequence length="392" mass="43509">MPFVSDLIQCMAEPDNVPNTISKLSSTTFVADVNGPTLAILIPLLVRALSNRSQSVLRKTVIIVDNLCRLVNNPKEAGQYLPELLPGLDRIIETSSPEVSALTSKARATLVKAAGSVQGTSHRDIQAERAEILAYMKSIVAEKNIPLEKNLQVQLEYLAAIIAEMVEEREFEKQSWIDNLISPYLQQFIDQEIADQIAEDLLNHYVDIDKKKYANANDSDEDEGEILCDIDFSLAYGGMMLLNHTNLRLCRGRRYGLCGANGVGKSTLMRAIANGKLEGFPSQDELKTVFVEHALQGEDAILPIIEFISNDPQLKHVSRDEISTALKSVGFTDEMQSNSVRSLSGGWKMKLELARAILVNADILLLDEPTNHLDVTNIAWLEDYLKSQKKVT</sequence>
<dbReference type="Pfam" id="PF17947">
    <property type="entry name" value="4HB"/>
    <property type="match status" value="1"/>
</dbReference>
<dbReference type="Pfam" id="PF00005">
    <property type="entry name" value="ABC_tran"/>
    <property type="match status" value="1"/>
</dbReference>
<reference evidence="6 7" key="1">
    <citation type="submission" date="2023-04" db="EMBL/GenBank/DDBJ databases">
        <title>Genome of Basidiobolus ranarum AG-B5.</title>
        <authorList>
            <person name="Stajich J.E."/>
            <person name="Carter-House D."/>
            <person name="Gryganskyi A."/>
        </authorList>
    </citation>
    <scope>NUCLEOTIDE SEQUENCE [LARGE SCALE GENOMIC DNA]</scope>
    <source>
        <strain evidence="6 7">AG-B5</strain>
    </source>
</reference>
<dbReference type="CDD" id="cd03221">
    <property type="entry name" value="ABCF_EF-3"/>
    <property type="match status" value="1"/>
</dbReference>
<evidence type="ECO:0000259" key="5">
    <source>
        <dbReference type="SMART" id="SM00382"/>
    </source>
</evidence>
<dbReference type="InterPro" id="IPR027417">
    <property type="entry name" value="P-loop_NTPase"/>
</dbReference>
<protein>
    <submittedName>
        <fullName evidence="6">[NU+] prion formation protein 1</fullName>
    </submittedName>
</protein>
<dbReference type="Gene3D" id="1.25.10.10">
    <property type="entry name" value="Leucine-rich Repeat Variant"/>
    <property type="match status" value="1"/>
</dbReference>
<evidence type="ECO:0000256" key="4">
    <source>
        <dbReference type="ARBA" id="ARBA00022840"/>
    </source>
</evidence>
<dbReference type="InterPro" id="IPR040533">
    <property type="entry name" value="EF3_4HB"/>
</dbReference>